<reference evidence="3" key="1">
    <citation type="submission" date="2025-08" db="UniProtKB">
        <authorList>
            <consortium name="RefSeq"/>
        </authorList>
    </citation>
    <scope>IDENTIFICATION</scope>
    <source>
        <tissue evidence="3">Leaf</tissue>
    </source>
</reference>
<evidence type="ECO:0000313" key="2">
    <source>
        <dbReference type="Proteomes" id="UP000827889"/>
    </source>
</evidence>
<dbReference type="AlphaFoldDB" id="A0A8B8Q7U3"/>
<dbReference type="RefSeq" id="XP_030542583.2">
    <property type="nucleotide sequence ID" value="XM_030686723.2"/>
</dbReference>
<keyword evidence="1" id="KW-0472">Membrane</keyword>
<evidence type="ECO:0000313" key="3">
    <source>
        <dbReference type="RefSeq" id="XP_030542583.2"/>
    </source>
</evidence>
<feature type="transmembrane region" description="Helical" evidence="1">
    <location>
        <begin position="6"/>
        <end position="26"/>
    </location>
</feature>
<dbReference type="PANTHER" id="PTHR16083:SF50">
    <property type="entry name" value="DISEASE RESISTANCE PROTEIN (TIR-NBS-LRR CLASS) FAMILY PROTEIN"/>
    <property type="match status" value="1"/>
</dbReference>
<gene>
    <name evidence="3" type="primary">LOC115749757</name>
</gene>
<accession>A0A8B8Q7U3</accession>
<keyword evidence="2" id="KW-1185">Reference proteome</keyword>
<dbReference type="OrthoDB" id="266138at2759"/>
<dbReference type="GeneID" id="115749757"/>
<keyword evidence="1" id="KW-0812">Transmembrane</keyword>
<dbReference type="Proteomes" id="UP000827889">
    <property type="component" value="Chromosome 7"/>
</dbReference>
<keyword evidence="1" id="KW-1133">Transmembrane helix</keyword>
<sequence>MLDIGSFYLASLAILDLFWSGITQIWKGWSQMKMAKNLTVLNLTGYYYLQKTPNLSAHANLERLVLIECRNLVKIDKSIGQLKCLVSLDVRYCLELSRLPGELGELEALKELLLDSTPIKNIPEIQGMKNLRIISAHRCNEIAQLPLSIGGLASLEYLYLSGYLSLERLPDSIGKLKSLIEFDISRSGIKELPHSLQTIEKPEAIRGEFNCC</sequence>
<dbReference type="PANTHER" id="PTHR16083">
    <property type="entry name" value="LEUCINE RICH REPEAT CONTAINING PROTEIN"/>
    <property type="match status" value="1"/>
</dbReference>
<protein>
    <submittedName>
        <fullName evidence="3">Disease resistance protein RUN1-like isoform X2</fullName>
    </submittedName>
</protein>
<dbReference type="Gene3D" id="3.80.10.10">
    <property type="entry name" value="Ribonuclease Inhibitor"/>
    <property type="match status" value="1"/>
</dbReference>
<evidence type="ECO:0000256" key="1">
    <source>
        <dbReference type="SAM" id="Phobius"/>
    </source>
</evidence>
<dbReference type="SUPFAM" id="SSF52058">
    <property type="entry name" value="L domain-like"/>
    <property type="match status" value="1"/>
</dbReference>
<dbReference type="KEGG" id="rarg:115749757"/>
<dbReference type="InterPro" id="IPR032675">
    <property type="entry name" value="LRR_dom_sf"/>
</dbReference>
<proteinExistence type="predicted"/>
<name>A0A8B8Q7U3_9MYRT</name>
<organism evidence="2 3">
    <name type="scientific">Rhodamnia argentea</name>
    <dbReference type="NCBI Taxonomy" id="178133"/>
    <lineage>
        <taxon>Eukaryota</taxon>
        <taxon>Viridiplantae</taxon>
        <taxon>Streptophyta</taxon>
        <taxon>Embryophyta</taxon>
        <taxon>Tracheophyta</taxon>
        <taxon>Spermatophyta</taxon>
        <taxon>Magnoliopsida</taxon>
        <taxon>eudicotyledons</taxon>
        <taxon>Gunneridae</taxon>
        <taxon>Pentapetalae</taxon>
        <taxon>rosids</taxon>
        <taxon>malvids</taxon>
        <taxon>Myrtales</taxon>
        <taxon>Myrtaceae</taxon>
        <taxon>Myrtoideae</taxon>
        <taxon>Myrteae</taxon>
        <taxon>Australasian group</taxon>
        <taxon>Rhodamnia</taxon>
    </lineage>
</organism>